<reference evidence="1 2" key="1">
    <citation type="journal article" date="2019" name="Sci. Rep.">
        <title>Orb-weaving spider Araneus ventricosus genome elucidates the spidroin gene catalogue.</title>
        <authorList>
            <person name="Kono N."/>
            <person name="Nakamura H."/>
            <person name="Ohtoshi R."/>
            <person name="Moran D.A.P."/>
            <person name="Shinohara A."/>
            <person name="Yoshida Y."/>
            <person name="Fujiwara M."/>
            <person name="Mori M."/>
            <person name="Tomita M."/>
            <person name="Arakawa K."/>
        </authorList>
    </citation>
    <scope>NUCLEOTIDE SEQUENCE [LARGE SCALE GENOMIC DNA]</scope>
</reference>
<name>A0A4Y2QIA6_ARAVE</name>
<dbReference type="AlphaFoldDB" id="A0A4Y2QIA6"/>
<organism evidence="1 2">
    <name type="scientific">Araneus ventricosus</name>
    <name type="common">Orbweaver spider</name>
    <name type="synonym">Epeira ventricosa</name>
    <dbReference type="NCBI Taxonomy" id="182803"/>
    <lineage>
        <taxon>Eukaryota</taxon>
        <taxon>Metazoa</taxon>
        <taxon>Ecdysozoa</taxon>
        <taxon>Arthropoda</taxon>
        <taxon>Chelicerata</taxon>
        <taxon>Arachnida</taxon>
        <taxon>Araneae</taxon>
        <taxon>Araneomorphae</taxon>
        <taxon>Entelegynae</taxon>
        <taxon>Araneoidea</taxon>
        <taxon>Araneidae</taxon>
        <taxon>Araneus</taxon>
    </lineage>
</organism>
<keyword evidence="2" id="KW-1185">Reference proteome</keyword>
<evidence type="ECO:0000313" key="1">
    <source>
        <dbReference type="EMBL" id="GBN62996.1"/>
    </source>
</evidence>
<sequence length="101" mass="11332">MLLKLGKQKRDFFEPNTNLSGEHTVANFTLQSHSQTESKESIPGPINCPRLILHTACEPFKILVCSSKPFPNIPYFNVGNRKHSPISCQFVATTDRKVCSN</sequence>
<evidence type="ECO:0000313" key="2">
    <source>
        <dbReference type="Proteomes" id="UP000499080"/>
    </source>
</evidence>
<dbReference type="EMBL" id="BGPR01013953">
    <property type="protein sequence ID" value="GBN62996.1"/>
    <property type="molecule type" value="Genomic_DNA"/>
</dbReference>
<gene>
    <name evidence="1" type="ORF">AVEN_56233_1</name>
</gene>
<dbReference type="Proteomes" id="UP000499080">
    <property type="component" value="Unassembled WGS sequence"/>
</dbReference>
<comment type="caution">
    <text evidence="1">The sequence shown here is derived from an EMBL/GenBank/DDBJ whole genome shotgun (WGS) entry which is preliminary data.</text>
</comment>
<protein>
    <submittedName>
        <fullName evidence="1">Uncharacterized protein</fullName>
    </submittedName>
</protein>
<accession>A0A4Y2QIA6</accession>
<proteinExistence type="predicted"/>